<keyword evidence="4" id="KW-1185">Reference proteome</keyword>
<sequence length="510" mass="55744">MAYEPPQAQSPAKNLPRSLHFPPSKHNPGFPSSHRRYNSEPSIVNNAGTRRMSTFVLIGGPPPNGRRCDITFSPTPDPAPVTLKPQYSIRRPRPNTEFFGPEIVLGEPREHVGHPKTRIGQSALKLAAIKERMDLLEAANDLLKQRIESHRTDAEMLSSSVTYFSSEYYAGLLTIRDLRSRSRQDAEIMSNQEQQLCQLKKFVGLMVEAGLHEPVLERAHKSVVAGKNFEPVLVEAIRSAASRRGSAWFGILSAAAAQTVAPTVGPPDVFEERQSTVDDLLKNLKNGDIPSGRHRLSVSQRFSPQLKKSPSRNRLASSTEALRVKSPKVSGQLLSPRSPGRSPLKKVDTNRSPQNRKNGRSNKPATRKTAPLGEQPTTPESESTQRALASLQRILDNFSSDSIGSLGTTTEGSHSTDCDGSQTVAVPPVADATPSTSTRSPPPLCVRPPTDQEWDCCSVPDKDPCSMPHGIASPGFRVGNGGHSVKKGRVALSWGSVRPWFVPDWFFFGL</sequence>
<dbReference type="Proteomes" id="UP001215280">
    <property type="component" value="Unassembled WGS sequence"/>
</dbReference>
<proteinExistence type="predicted"/>
<feature type="coiled-coil region" evidence="1">
    <location>
        <begin position="126"/>
        <end position="153"/>
    </location>
</feature>
<dbReference type="EMBL" id="JARJLG010000134">
    <property type="protein sequence ID" value="KAJ7739043.1"/>
    <property type="molecule type" value="Genomic_DNA"/>
</dbReference>
<feature type="compositionally biased region" description="Polar residues" evidence="2">
    <location>
        <begin position="297"/>
        <end position="320"/>
    </location>
</feature>
<feature type="compositionally biased region" description="Polar residues" evidence="2">
    <location>
        <begin position="350"/>
        <end position="364"/>
    </location>
</feature>
<reference evidence="3" key="1">
    <citation type="submission" date="2023-03" db="EMBL/GenBank/DDBJ databases">
        <title>Massive genome expansion in bonnet fungi (Mycena s.s.) driven by repeated elements and novel gene families across ecological guilds.</title>
        <authorList>
            <consortium name="Lawrence Berkeley National Laboratory"/>
            <person name="Harder C.B."/>
            <person name="Miyauchi S."/>
            <person name="Viragh M."/>
            <person name="Kuo A."/>
            <person name="Thoen E."/>
            <person name="Andreopoulos B."/>
            <person name="Lu D."/>
            <person name="Skrede I."/>
            <person name="Drula E."/>
            <person name="Henrissat B."/>
            <person name="Morin E."/>
            <person name="Kohler A."/>
            <person name="Barry K."/>
            <person name="LaButti K."/>
            <person name="Morin E."/>
            <person name="Salamov A."/>
            <person name="Lipzen A."/>
            <person name="Mereny Z."/>
            <person name="Hegedus B."/>
            <person name="Baldrian P."/>
            <person name="Stursova M."/>
            <person name="Weitz H."/>
            <person name="Taylor A."/>
            <person name="Grigoriev I.V."/>
            <person name="Nagy L.G."/>
            <person name="Martin F."/>
            <person name="Kauserud H."/>
        </authorList>
    </citation>
    <scope>NUCLEOTIDE SEQUENCE</scope>
    <source>
        <strain evidence="3">CBHHK188m</strain>
    </source>
</reference>
<feature type="compositionally biased region" description="Polar residues" evidence="2">
    <location>
        <begin position="375"/>
        <end position="387"/>
    </location>
</feature>
<evidence type="ECO:0000256" key="2">
    <source>
        <dbReference type="SAM" id="MobiDB-lite"/>
    </source>
</evidence>
<evidence type="ECO:0000313" key="4">
    <source>
        <dbReference type="Proteomes" id="UP001215280"/>
    </source>
</evidence>
<accession>A0AAD7IBF3</accession>
<feature type="region of interest" description="Disordered" evidence="2">
    <location>
        <begin position="283"/>
        <end position="387"/>
    </location>
</feature>
<feature type="region of interest" description="Disordered" evidence="2">
    <location>
        <begin position="402"/>
        <end position="444"/>
    </location>
</feature>
<gene>
    <name evidence="3" type="ORF">DFH07DRAFT_778839</name>
</gene>
<feature type="compositionally biased region" description="Polar residues" evidence="2">
    <location>
        <begin position="39"/>
        <end position="48"/>
    </location>
</feature>
<evidence type="ECO:0000256" key="1">
    <source>
        <dbReference type="SAM" id="Coils"/>
    </source>
</evidence>
<evidence type="ECO:0000313" key="3">
    <source>
        <dbReference type="EMBL" id="KAJ7739043.1"/>
    </source>
</evidence>
<keyword evidence="1" id="KW-0175">Coiled coil</keyword>
<feature type="compositionally biased region" description="Polar residues" evidence="2">
    <location>
        <begin position="402"/>
        <end position="424"/>
    </location>
</feature>
<comment type="caution">
    <text evidence="3">The sequence shown here is derived from an EMBL/GenBank/DDBJ whole genome shotgun (WGS) entry which is preliminary data.</text>
</comment>
<dbReference type="AlphaFoldDB" id="A0AAD7IBF3"/>
<name>A0AAD7IBF3_9AGAR</name>
<organism evidence="3 4">
    <name type="scientific">Mycena maculata</name>
    <dbReference type="NCBI Taxonomy" id="230809"/>
    <lineage>
        <taxon>Eukaryota</taxon>
        <taxon>Fungi</taxon>
        <taxon>Dikarya</taxon>
        <taxon>Basidiomycota</taxon>
        <taxon>Agaricomycotina</taxon>
        <taxon>Agaricomycetes</taxon>
        <taxon>Agaricomycetidae</taxon>
        <taxon>Agaricales</taxon>
        <taxon>Marasmiineae</taxon>
        <taxon>Mycenaceae</taxon>
        <taxon>Mycena</taxon>
    </lineage>
</organism>
<feature type="region of interest" description="Disordered" evidence="2">
    <location>
        <begin position="1"/>
        <end position="48"/>
    </location>
</feature>
<protein>
    <submittedName>
        <fullName evidence="3">Uncharacterized protein</fullName>
    </submittedName>
</protein>